<dbReference type="Proteomes" id="UP000593565">
    <property type="component" value="Unassembled WGS sequence"/>
</dbReference>
<proteinExistence type="predicted"/>
<dbReference type="EMBL" id="JAAGNN010000002">
    <property type="protein sequence ID" value="KAF4092898.1"/>
    <property type="molecule type" value="Genomic_DNA"/>
</dbReference>
<accession>A0A7J6BGJ3</accession>
<organism evidence="2 3">
    <name type="scientific">Ameiurus melas</name>
    <name type="common">Black bullhead</name>
    <name type="synonym">Silurus melas</name>
    <dbReference type="NCBI Taxonomy" id="219545"/>
    <lineage>
        <taxon>Eukaryota</taxon>
        <taxon>Metazoa</taxon>
        <taxon>Chordata</taxon>
        <taxon>Craniata</taxon>
        <taxon>Vertebrata</taxon>
        <taxon>Euteleostomi</taxon>
        <taxon>Actinopterygii</taxon>
        <taxon>Neopterygii</taxon>
        <taxon>Teleostei</taxon>
        <taxon>Ostariophysi</taxon>
        <taxon>Siluriformes</taxon>
        <taxon>Ictaluridae</taxon>
        <taxon>Ameiurus</taxon>
    </lineage>
</organism>
<evidence type="ECO:0000313" key="3">
    <source>
        <dbReference type="Proteomes" id="UP000593565"/>
    </source>
</evidence>
<keyword evidence="3" id="KW-1185">Reference proteome</keyword>
<gene>
    <name evidence="2" type="ORF">AMELA_G00027440</name>
</gene>
<dbReference type="AlphaFoldDB" id="A0A7J6BGJ3"/>
<protein>
    <submittedName>
        <fullName evidence="2">Uncharacterized protein</fullName>
    </submittedName>
</protein>
<keyword evidence="1" id="KW-0472">Membrane</keyword>
<comment type="caution">
    <text evidence="2">The sequence shown here is derived from an EMBL/GenBank/DDBJ whole genome shotgun (WGS) entry which is preliminary data.</text>
</comment>
<reference evidence="2 3" key="1">
    <citation type="submission" date="2020-02" db="EMBL/GenBank/DDBJ databases">
        <title>A chromosome-scale genome assembly of the black bullhead catfish (Ameiurus melas).</title>
        <authorList>
            <person name="Wen M."/>
            <person name="Zham M."/>
            <person name="Cabau C."/>
            <person name="Klopp C."/>
            <person name="Donnadieu C."/>
            <person name="Roques C."/>
            <person name="Bouchez O."/>
            <person name="Lampietro C."/>
            <person name="Jouanno E."/>
            <person name="Herpin A."/>
            <person name="Louis A."/>
            <person name="Berthelot C."/>
            <person name="Parey E."/>
            <person name="Roest-Crollius H."/>
            <person name="Braasch I."/>
            <person name="Postlethwait J."/>
            <person name="Robinson-Rechavi M."/>
            <person name="Echchiki A."/>
            <person name="Begum T."/>
            <person name="Montfort J."/>
            <person name="Schartl M."/>
            <person name="Bobe J."/>
            <person name="Guiguen Y."/>
        </authorList>
    </citation>
    <scope>NUCLEOTIDE SEQUENCE [LARGE SCALE GENOMIC DNA]</scope>
    <source>
        <strain evidence="2">M_S1</strain>
        <tissue evidence="2">Blood</tissue>
    </source>
</reference>
<sequence length="90" mass="9730">MTVGGWVTLSCPEVCVCVCVDESVHGALQWTGIYSLGKGFPLVVVVVVVVVVDTSLGTLLYVWVGTQELNVKIVVWTELIFCILFLSVAQ</sequence>
<evidence type="ECO:0000256" key="1">
    <source>
        <dbReference type="SAM" id="Phobius"/>
    </source>
</evidence>
<evidence type="ECO:0000313" key="2">
    <source>
        <dbReference type="EMBL" id="KAF4092898.1"/>
    </source>
</evidence>
<name>A0A7J6BGJ3_AMEME</name>
<keyword evidence="1" id="KW-1133">Transmembrane helix</keyword>
<feature type="transmembrane region" description="Helical" evidence="1">
    <location>
        <begin position="69"/>
        <end position="89"/>
    </location>
</feature>
<keyword evidence="1" id="KW-0812">Transmembrane</keyword>
<feature type="transmembrane region" description="Helical" evidence="1">
    <location>
        <begin position="40"/>
        <end position="63"/>
    </location>
</feature>